<evidence type="ECO:0000259" key="1">
    <source>
        <dbReference type="Pfam" id="PF00561"/>
    </source>
</evidence>
<comment type="caution">
    <text evidence="2">The sequence shown here is derived from an EMBL/GenBank/DDBJ whole genome shotgun (WGS) entry which is preliminary data.</text>
</comment>
<dbReference type="InterPro" id="IPR029058">
    <property type="entry name" value="AB_hydrolase_fold"/>
</dbReference>
<dbReference type="Gene3D" id="3.40.50.1820">
    <property type="entry name" value="alpha/beta hydrolase"/>
    <property type="match status" value="1"/>
</dbReference>
<gene>
    <name evidence="2" type="ORF">BCR38DRAFT_440560</name>
</gene>
<evidence type="ECO:0000313" key="2">
    <source>
        <dbReference type="EMBL" id="ORY61567.1"/>
    </source>
</evidence>
<proteinExistence type="predicted"/>
<protein>
    <submittedName>
        <fullName evidence="2">Alpha/Beta hydrolase protein</fullName>
    </submittedName>
</protein>
<dbReference type="OrthoDB" id="2498029at2759"/>
<reference evidence="2 3" key="1">
    <citation type="submission" date="2016-07" db="EMBL/GenBank/DDBJ databases">
        <title>Pervasive Adenine N6-methylation of Active Genes in Fungi.</title>
        <authorList>
            <consortium name="DOE Joint Genome Institute"/>
            <person name="Mondo S.J."/>
            <person name="Dannebaum R.O."/>
            <person name="Kuo R.C."/>
            <person name="Labutti K."/>
            <person name="Haridas S."/>
            <person name="Kuo A."/>
            <person name="Salamov A."/>
            <person name="Ahrendt S.R."/>
            <person name="Lipzen A."/>
            <person name="Sullivan W."/>
            <person name="Andreopoulos W.B."/>
            <person name="Clum A."/>
            <person name="Lindquist E."/>
            <person name="Daum C."/>
            <person name="Ramamoorthy G.K."/>
            <person name="Gryganskyi A."/>
            <person name="Culley D."/>
            <person name="Magnuson J.K."/>
            <person name="James T.Y."/>
            <person name="O'Malley M.A."/>
            <person name="Stajich J.E."/>
            <person name="Spatafora J.W."/>
            <person name="Visel A."/>
            <person name="Grigoriev I.V."/>
        </authorList>
    </citation>
    <scope>NUCLEOTIDE SEQUENCE [LARGE SCALE GENOMIC DNA]</scope>
    <source>
        <strain evidence="2 3">CBS 129021</strain>
    </source>
</reference>
<dbReference type="InParanoid" id="A0A1Y2DQS0"/>
<dbReference type="RefSeq" id="XP_040713644.1">
    <property type="nucleotide sequence ID" value="XM_040860713.1"/>
</dbReference>
<dbReference type="GO" id="GO:0016787">
    <property type="term" value="F:hydrolase activity"/>
    <property type="evidence" value="ECO:0007669"/>
    <property type="project" value="UniProtKB-KW"/>
</dbReference>
<dbReference type="GeneID" id="63776925"/>
<dbReference type="Pfam" id="PF00561">
    <property type="entry name" value="Abhydrolase_1"/>
    <property type="match status" value="1"/>
</dbReference>
<feature type="domain" description="AB hydrolase-1" evidence="1">
    <location>
        <begin position="87"/>
        <end position="350"/>
    </location>
</feature>
<sequence length="366" mass="40910">MNTIFDQTKSRHPNTIFALNNPHQMEVANLITANMAPQPNHREPEPGMQYFTCTTNDGCELAFQSSQPISAGASLSTNPDPRYRTCILLMHGFSGSSAYFTRNVAALSADHWVVAPDMRGHGRSGRSKGGYHVARLAMDLHELVNHLQKSSPLGTETQIIPVGCSIGAAVLWTYVELFTSAPFTGFIFVDQAPLQDRSWFGEWDAAKAHKGCYDEKTVQQAQQSWMFYSAEAHRGLVESCLGYLVDPPPGGSGLSEEQIGKDRRFFMGISAICDQEWLARLLSDHTRYDHREACEGIRRKTLVMAGDKSGCFTREGLEETVRRVNLGSGKGDLARFSLFRSGHWLFYEEPERFNREVIAFVAECTR</sequence>
<keyword evidence="2" id="KW-0378">Hydrolase</keyword>
<dbReference type="Proteomes" id="UP000193689">
    <property type="component" value="Unassembled WGS sequence"/>
</dbReference>
<dbReference type="PANTHER" id="PTHR43798">
    <property type="entry name" value="MONOACYLGLYCEROL LIPASE"/>
    <property type="match status" value="1"/>
</dbReference>
<dbReference type="GO" id="GO:0016020">
    <property type="term" value="C:membrane"/>
    <property type="evidence" value="ECO:0007669"/>
    <property type="project" value="TreeGrafter"/>
</dbReference>
<keyword evidence="3" id="KW-1185">Reference proteome</keyword>
<dbReference type="EMBL" id="MCFJ01000010">
    <property type="protein sequence ID" value="ORY61567.1"/>
    <property type="molecule type" value="Genomic_DNA"/>
</dbReference>
<name>A0A1Y2DQS0_9PEZI</name>
<dbReference type="InterPro" id="IPR050266">
    <property type="entry name" value="AB_hydrolase_sf"/>
</dbReference>
<evidence type="ECO:0000313" key="3">
    <source>
        <dbReference type="Proteomes" id="UP000193689"/>
    </source>
</evidence>
<dbReference type="AlphaFoldDB" id="A0A1Y2DQS0"/>
<dbReference type="PANTHER" id="PTHR43798:SF33">
    <property type="entry name" value="HYDROLASE, PUTATIVE (AFU_ORTHOLOGUE AFUA_2G14860)-RELATED"/>
    <property type="match status" value="1"/>
</dbReference>
<dbReference type="SUPFAM" id="SSF53474">
    <property type="entry name" value="alpha/beta-Hydrolases"/>
    <property type="match status" value="1"/>
</dbReference>
<accession>A0A1Y2DQS0</accession>
<organism evidence="2 3">
    <name type="scientific">Pseudomassariella vexata</name>
    <dbReference type="NCBI Taxonomy" id="1141098"/>
    <lineage>
        <taxon>Eukaryota</taxon>
        <taxon>Fungi</taxon>
        <taxon>Dikarya</taxon>
        <taxon>Ascomycota</taxon>
        <taxon>Pezizomycotina</taxon>
        <taxon>Sordariomycetes</taxon>
        <taxon>Xylariomycetidae</taxon>
        <taxon>Amphisphaeriales</taxon>
        <taxon>Pseudomassariaceae</taxon>
        <taxon>Pseudomassariella</taxon>
    </lineage>
</organism>
<dbReference type="InterPro" id="IPR000073">
    <property type="entry name" value="AB_hydrolase_1"/>
</dbReference>
<dbReference type="STRING" id="1141098.A0A1Y2DQS0"/>